<dbReference type="PROSITE" id="PS01156">
    <property type="entry name" value="TONB_DEPENDENT_REC_2"/>
    <property type="match status" value="1"/>
</dbReference>
<evidence type="ECO:0000256" key="12">
    <source>
        <dbReference type="ARBA" id="ARBA00023170"/>
    </source>
</evidence>
<feature type="domain" description="TonB-dependent receptor-like beta-barrel" evidence="18">
    <location>
        <begin position="267"/>
        <end position="720"/>
    </location>
</feature>
<dbReference type="InterPro" id="IPR036942">
    <property type="entry name" value="Beta-barrel_TonB_sf"/>
</dbReference>
<keyword evidence="7 17" id="KW-0732">Signal</keyword>
<evidence type="ECO:0000256" key="10">
    <source>
        <dbReference type="ARBA" id="ARBA00023077"/>
    </source>
</evidence>
<evidence type="ECO:0000256" key="14">
    <source>
        <dbReference type="PROSITE-ProRule" id="PRU01360"/>
    </source>
</evidence>
<dbReference type="RefSeq" id="WP_102820348.1">
    <property type="nucleotide sequence ID" value="NZ_JAMOHR010000006.1"/>
</dbReference>
<keyword evidence="10 16" id="KW-0798">TonB box</keyword>
<dbReference type="GO" id="GO:0009279">
    <property type="term" value="C:cell outer membrane"/>
    <property type="evidence" value="ECO:0007669"/>
    <property type="project" value="UniProtKB-SubCell"/>
</dbReference>
<evidence type="ECO:0000256" key="9">
    <source>
        <dbReference type="ARBA" id="ARBA00023065"/>
    </source>
</evidence>
<evidence type="ECO:0000256" key="5">
    <source>
        <dbReference type="ARBA" id="ARBA00022496"/>
    </source>
</evidence>
<reference evidence="20 21" key="1">
    <citation type="submission" date="2018-01" db="EMBL/GenBank/DDBJ databases">
        <title>Denitrification phenotypes of diverse strains of Pseudomonas stutzeri.</title>
        <authorList>
            <person name="Milligan D.A."/>
            <person name="Bergaust L."/>
            <person name="Bakken L.R."/>
            <person name="Frostegard A."/>
        </authorList>
    </citation>
    <scope>NUCLEOTIDE SEQUENCE [LARGE SCALE GENOMIC DNA]</scope>
    <source>
        <strain evidence="20 21">CCUG 44592</strain>
    </source>
</reference>
<accession>A0A2N8RFM4</accession>
<dbReference type="Pfam" id="PF07715">
    <property type="entry name" value="Plug"/>
    <property type="match status" value="1"/>
</dbReference>
<keyword evidence="4 14" id="KW-1134">Transmembrane beta strand</keyword>
<evidence type="ECO:0000256" key="11">
    <source>
        <dbReference type="ARBA" id="ARBA00023136"/>
    </source>
</evidence>
<evidence type="ECO:0000256" key="8">
    <source>
        <dbReference type="ARBA" id="ARBA00023004"/>
    </source>
</evidence>
<keyword evidence="3 14" id="KW-0813">Transport</keyword>
<evidence type="ECO:0000259" key="19">
    <source>
        <dbReference type="Pfam" id="PF07715"/>
    </source>
</evidence>
<dbReference type="InterPro" id="IPR039426">
    <property type="entry name" value="TonB-dep_rcpt-like"/>
</dbReference>
<gene>
    <name evidence="20" type="ORF">CXK99_08690</name>
</gene>
<dbReference type="AlphaFoldDB" id="A0A2N8RFM4"/>
<proteinExistence type="inferred from homology"/>
<dbReference type="GO" id="GO:0015344">
    <property type="term" value="F:siderophore uptake transmembrane transporter activity"/>
    <property type="evidence" value="ECO:0007669"/>
    <property type="project" value="TreeGrafter"/>
</dbReference>
<evidence type="ECO:0000256" key="3">
    <source>
        <dbReference type="ARBA" id="ARBA00022448"/>
    </source>
</evidence>
<dbReference type="InterPro" id="IPR012910">
    <property type="entry name" value="Plug_dom"/>
</dbReference>
<evidence type="ECO:0000259" key="18">
    <source>
        <dbReference type="Pfam" id="PF00593"/>
    </source>
</evidence>
<dbReference type="InterPro" id="IPR037066">
    <property type="entry name" value="Plug_dom_sf"/>
</dbReference>
<dbReference type="EMBL" id="POUM01000006">
    <property type="protein sequence ID" value="PNF59890.1"/>
    <property type="molecule type" value="Genomic_DNA"/>
</dbReference>
<dbReference type="InterPro" id="IPR010917">
    <property type="entry name" value="TonB_rcpt_CS"/>
</dbReference>
<feature type="domain" description="TonB-dependent receptor plug" evidence="19">
    <location>
        <begin position="86"/>
        <end position="182"/>
    </location>
</feature>
<keyword evidence="13 14" id="KW-0998">Cell outer membrane</keyword>
<dbReference type="GO" id="GO:0038023">
    <property type="term" value="F:signaling receptor activity"/>
    <property type="evidence" value="ECO:0007669"/>
    <property type="project" value="InterPro"/>
</dbReference>
<dbReference type="PANTHER" id="PTHR32552:SF82">
    <property type="entry name" value="FCUA PROTEIN"/>
    <property type="match status" value="1"/>
</dbReference>
<keyword evidence="8" id="KW-0408">Iron</keyword>
<comment type="subcellular location">
    <subcellularLocation>
        <location evidence="1 14">Cell outer membrane</location>
        <topology evidence="1 14">Multi-pass membrane protein</topology>
    </subcellularLocation>
</comment>
<evidence type="ECO:0000256" key="16">
    <source>
        <dbReference type="RuleBase" id="RU003357"/>
    </source>
</evidence>
<evidence type="ECO:0000313" key="21">
    <source>
        <dbReference type="Proteomes" id="UP000236003"/>
    </source>
</evidence>
<dbReference type="PROSITE" id="PS52016">
    <property type="entry name" value="TONB_DEPENDENT_REC_3"/>
    <property type="match status" value="1"/>
</dbReference>
<evidence type="ECO:0000256" key="4">
    <source>
        <dbReference type="ARBA" id="ARBA00022452"/>
    </source>
</evidence>
<keyword evidence="6 14" id="KW-0812">Transmembrane</keyword>
<evidence type="ECO:0000256" key="1">
    <source>
        <dbReference type="ARBA" id="ARBA00004571"/>
    </source>
</evidence>
<dbReference type="InterPro" id="IPR000531">
    <property type="entry name" value="Beta-barrel_TonB"/>
</dbReference>
<evidence type="ECO:0000256" key="6">
    <source>
        <dbReference type="ARBA" id="ARBA00022692"/>
    </source>
</evidence>
<dbReference type="Gene3D" id="2.170.130.10">
    <property type="entry name" value="TonB-dependent receptor, plug domain"/>
    <property type="match status" value="1"/>
</dbReference>
<dbReference type="Pfam" id="PF00593">
    <property type="entry name" value="TonB_dep_Rec_b-barrel"/>
    <property type="match status" value="1"/>
</dbReference>
<keyword evidence="9" id="KW-0406">Ion transport</keyword>
<comment type="similarity">
    <text evidence="2 14 16">Belongs to the TonB-dependent receptor family.</text>
</comment>
<evidence type="ECO:0000256" key="7">
    <source>
        <dbReference type="ARBA" id="ARBA00022729"/>
    </source>
</evidence>
<dbReference type="GO" id="GO:0015891">
    <property type="term" value="P:siderophore transport"/>
    <property type="evidence" value="ECO:0007669"/>
    <property type="project" value="InterPro"/>
</dbReference>
<dbReference type="Proteomes" id="UP000236003">
    <property type="component" value="Unassembled WGS sequence"/>
</dbReference>
<evidence type="ECO:0000313" key="20">
    <source>
        <dbReference type="EMBL" id="PNF59890.1"/>
    </source>
</evidence>
<sequence length="754" mass="82102">MSTLRFPRKTALLPVCLAASFAGFPLMAQEQLEDKPQRTAAEPVELQSVEITASADASADGLTQPYAGEQVARGGRVGILGNRDYMETPFTSTSYTSQLIQDQQARSVSDVLQNDPSVRVARGFGNFQELYVVRGFPVYSDDISYNGLYGLLPRQYVAAEFIERVEVFRGANTFLNGAAPGGSGIGGAINILPKRAPNEPLTRLTVGAENGGQAMTHADIARRFGEEERFGVRLNAAKRAGETTVEDEDRTLDMFALGLDYQGDNFRLSGDIGHQYHFIDNPRPSVRLNGGIPSAPDAEDNFAQTWTYSKEKQTFGTFRGEYDFSDSVTGWLAAGVREGEEKNRLANPLANASGATTAYRFDNVREEEIRTSEVGLRGLVKTGPVSHQWVVSAAMFSVEDRNAWAASNWNSPFTGDLNSHTNTAMPPIDLIDPFKTAGSMSNPKVTARTNTQSLAIADTLGFMDDRLLITLGARRQGIESKGYDYDTGERASAYNRYETTPIAGVVYKLSDDLSIYANYIEGLVKGDIAPSTIWVDDANRSVSNGGQALAPYVSKQTEVGLKYDGGNVGGSLAVFQTKRPFATFEYDVASDALEGTYAENGEQRNRGVELSMFGEPVDGVRVLGGLTLLDAEMTSTRRGLNDGNRVIGVPRTQANIGTEWDVPDLQNLTLTARALYTGKQYADAANELEVPSWTRFDLGARYRMVVDDRDVTLRANLENVTGRDYWASAGGYPDNGYLVLGAPRTLSVSATVDF</sequence>
<keyword evidence="5" id="KW-0410">Iron transport</keyword>
<evidence type="ECO:0000256" key="13">
    <source>
        <dbReference type="ARBA" id="ARBA00023237"/>
    </source>
</evidence>
<dbReference type="PANTHER" id="PTHR32552">
    <property type="entry name" value="FERRICHROME IRON RECEPTOR-RELATED"/>
    <property type="match status" value="1"/>
</dbReference>
<keyword evidence="12 20" id="KW-0675">Receptor</keyword>
<evidence type="ECO:0000256" key="2">
    <source>
        <dbReference type="ARBA" id="ARBA00009810"/>
    </source>
</evidence>
<organism evidence="20 21">
    <name type="scientific">Stutzerimonas stutzeri</name>
    <name type="common">Pseudomonas stutzeri</name>
    <dbReference type="NCBI Taxonomy" id="316"/>
    <lineage>
        <taxon>Bacteria</taxon>
        <taxon>Pseudomonadati</taxon>
        <taxon>Pseudomonadota</taxon>
        <taxon>Gammaproteobacteria</taxon>
        <taxon>Pseudomonadales</taxon>
        <taxon>Pseudomonadaceae</taxon>
        <taxon>Stutzerimonas</taxon>
    </lineage>
</organism>
<dbReference type="InterPro" id="IPR010105">
    <property type="entry name" value="TonB_sidphr_rcpt"/>
</dbReference>
<protein>
    <submittedName>
        <fullName evidence="20">TonB-dependent siderophore receptor</fullName>
    </submittedName>
</protein>
<name>A0A2N8RFM4_STUST</name>
<keyword evidence="11 14" id="KW-0472">Membrane</keyword>
<evidence type="ECO:0000256" key="17">
    <source>
        <dbReference type="SAM" id="SignalP"/>
    </source>
</evidence>
<comment type="caution">
    <text evidence="20">The sequence shown here is derived from an EMBL/GenBank/DDBJ whole genome shotgun (WGS) entry which is preliminary data.</text>
</comment>
<dbReference type="NCBIfam" id="TIGR01783">
    <property type="entry name" value="TonB-siderophor"/>
    <property type="match status" value="1"/>
</dbReference>
<dbReference type="Gene3D" id="2.40.170.20">
    <property type="entry name" value="TonB-dependent receptor, beta-barrel domain"/>
    <property type="match status" value="1"/>
</dbReference>
<feature type="chain" id="PRO_5014821861" evidence="17">
    <location>
        <begin position="29"/>
        <end position="754"/>
    </location>
</feature>
<feature type="short sequence motif" description="TonB C-terminal box" evidence="15">
    <location>
        <begin position="737"/>
        <end position="754"/>
    </location>
</feature>
<feature type="signal peptide" evidence="17">
    <location>
        <begin position="1"/>
        <end position="28"/>
    </location>
</feature>
<dbReference type="CDD" id="cd01347">
    <property type="entry name" value="ligand_gated_channel"/>
    <property type="match status" value="1"/>
</dbReference>
<evidence type="ECO:0000256" key="15">
    <source>
        <dbReference type="PROSITE-ProRule" id="PRU10144"/>
    </source>
</evidence>
<dbReference type="SUPFAM" id="SSF56935">
    <property type="entry name" value="Porins"/>
    <property type="match status" value="1"/>
</dbReference>